<dbReference type="EMBL" id="VSWD01000009">
    <property type="protein sequence ID" value="KAK3093031.1"/>
    <property type="molecule type" value="Genomic_DNA"/>
</dbReference>
<evidence type="ECO:0000256" key="1">
    <source>
        <dbReference type="SAM" id="Phobius"/>
    </source>
</evidence>
<feature type="transmembrane region" description="Helical" evidence="1">
    <location>
        <begin position="12"/>
        <end position="31"/>
    </location>
</feature>
<comment type="caution">
    <text evidence="2">The sequence shown here is derived from an EMBL/GenBank/DDBJ whole genome shotgun (WGS) entry which is preliminary data.</text>
</comment>
<dbReference type="Proteomes" id="UP001186944">
    <property type="component" value="Unassembled WGS sequence"/>
</dbReference>
<keyword evidence="1" id="KW-0812">Transmembrane</keyword>
<name>A0AA88XV19_PINIB</name>
<protein>
    <submittedName>
        <fullName evidence="2">Uncharacterized protein</fullName>
    </submittedName>
</protein>
<accession>A0AA88XV19</accession>
<reference evidence="2" key="1">
    <citation type="submission" date="2019-08" db="EMBL/GenBank/DDBJ databases">
        <title>The improved chromosome-level genome for the pearl oyster Pinctada fucata martensii using PacBio sequencing and Hi-C.</title>
        <authorList>
            <person name="Zheng Z."/>
        </authorList>
    </citation>
    <scope>NUCLEOTIDE SEQUENCE</scope>
    <source>
        <strain evidence="2">ZZ-2019</strain>
        <tissue evidence="2">Adductor muscle</tissue>
    </source>
</reference>
<sequence length="219" mass="24155">MLLCVSLSRGLLRLFCLFVGLYGVDVVVCIVGSWFAEVVLFVGLYGVDVVLCIVVSWFAEVVLSVGLYCVDVVVYIIVSWYADLVLFVGLYGVDVVLCIVVSWFAEVVFSVGLYVVDVVVYIVGSWFAEVVLSVCWTIRCGYCVVYRWLVAEVSRLQQELSKTKRSVYKTAVNVTSSVTGYMNWETPVGDAIDTSQDEKGVKLLSVCNLGETKNGEVPS</sequence>
<keyword evidence="3" id="KW-1185">Reference proteome</keyword>
<keyword evidence="1" id="KW-1133">Transmembrane helix</keyword>
<proteinExistence type="predicted"/>
<feature type="transmembrane region" description="Helical" evidence="1">
    <location>
        <begin position="65"/>
        <end position="88"/>
    </location>
</feature>
<evidence type="ECO:0000313" key="2">
    <source>
        <dbReference type="EMBL" id="KAK3093031.1"/>
    </source>
</evidence>
<gene>
    <name evidence="2" type="ORF">FSP39_010253</name>
</gene>
<organism evidence="2 3">
    <name type="scientific">Pinctada imbricata</name>
    <name type="common">Atlantic pearl-oyster</name>
    <name type="synonym">Pinctada martensii</name>
    <dbReference type="NCBI Taxonomy" id="66713"/>
    <lineage>
        <taxon>Eukaryota</taxon>
        <taxon>Metazoa</taxon>
        <taxon>Spiralia</taxon>
        <taxon>Lophotrochozoa</taxon>
        <taxon>Mollusca</taxon>
        <taxon>Bivalvia</taxon>
        <taxon>Autobranchia</taxon>
        <taxon>Pteriomorphia</taxon>
        <taxon>Pterioida</taxon>
        <taxon>Pterioidea</taxon>
        <taxon>Pteriidae</taxon>
        <taxon>Pinctada</taxon>
    </lineage>
</organism>
<dbReference type="AlphaFoldDB" id="A0AA88XV19"/>
<evidence type="ECO:0000313" key="3">
    <source>
        <dbReference type="Proteomes" id="UP001186944"/>
    </source>
</evidence>
<keyword evidence="1" id="KW-0472">Membrane</keyword>
<feature type="transmembrane region" description="Helical" evidence="1">
    <location>
        <begin position="95"/>
        <end position="124"/>
    </location>
</feature>